<keyword evidence="3" id="KW-1185">Reference proteome</keyword>
<dbReference type="Proteomes" id="UP000297245">
    <property type="component" value="Unassembled WGS sequence"/>
</dbReference>
<gene>
    <name evidence="2" type="ORF">K435DRAFT_876123</name>
</gene>
<accession>A0A4S8KST8</accession>
<feature type="region of interest" description="Disordered" evidence="1">
    <location>
        <begin position="1"/>
        <end position="150"/>
    </location>
</feature>
<sequence>MQGKRAGRKSAADDSVGTRSGSKRKKEVQKNIPNTKEMASTKEPPAKRSRTGKSLAQTEAASKANSSQTKVRARGQAPSMEDSDSNAESNPPPLPVSRRSSQKKARPHAKTGSKYAQEDEASEGSKTSDLSDFDERGADNDAQRLFDDEV</sequence>
<dbReference type="EMBL" id="ML180112">
    <property type="protein sequence ID" value="THU78904.1"/>
    <property type="molecule type" value="Genomic_DNA"/>
</dbReference>
<evidence type="ECO:0000313" key="2">
    <source>
        <dbReference type="EMBL" id="THU78904.1"/>
    </source>
</evidence>
<feature type="compositionally biased region" description="Polar residues" evidence="1">
    <location>
        <begin position="52"/>
        <end position="70"/>
    </location>
</feature>
<evidence type="ECO:0000256" key="1">
    <source>
        <dbReference type="SAM" id="MobiDB-lite"/>
    </source>
</evidence>
<organism evidence="2 3">
    <name type="scientific">Dendrothele bispora (strain CBS 962.96)</name>
    <dbReference type="NCBI Taxonomy" id="1314807"/>
    <lineage>
        <taxon>Eukaryota</taxon>
        <taxon>Fungi</taxon>
        <taxon>Dikarya</taxon>
        <taxon>Basidiomycota</taxon>
        <taxon>Agaricomycotina</taxon>
        <taxon>Agaricomycetes</taxon>
        <taxon>Agaricomycetidae</taxon>
        <taxon>Agaricales</taxon>
        <taxon>Agaricales incertae sedis</taxon>
        <taxon>Dendrothele</taxon>
    </lineage>
</organism>
<reference evidence="2 3" key="1">
    <citation type="journal article" date="2019" name="Nat. Ecol. Evol.">
        <title>Megaphylogeny resolves global patterns of mushroom evolution.</title>
        <authorList>
            <person name="Varga T."/>
            <person name="Krizsan K."/>
            <person name="Foldi C."/>
            <person name="Dima B."/>
            <person name="Sanchez-Garcia M."/>
            <person name="Sanchez-Ramirez S."/>
            <person name="Szollosi G.J."/>
            <person name="Szarkandi J.G."/>
            <person name="Papp V."/>
            <person name="Albert L."/>
            <person name="Andreopoulos W."/>
            <person name="Angelini C."/>
            <person name="Antonin V."/>
            <person name="Barry K.W."/>
            <person name="Bougher N.L."/>
            <person name="Buchanan P."/>
            <person name="Buyck B."/>
            <person name="Bense V."/>
            <person name="Catcheside P."/>
            <person name="Chovatia M."/>
            <person name="Cooper J."/>
            <person name="Damon W."/>
            <person name="Desjardin D."/>
            <person name="Finy P."/>
            <person name="Geml J."/>
            <person name="Haridas S."/>
            <person name="Hughes K."/>
            <person name="Justo A."/>
            <person name="Karasinski D."/>
            <person name="Kautmanova I."/>
            <person name="Kiss B."/>
            <person name="Kocsube S."/>
            <person name="Kotiranta H."/>
            <person name="LaButti K.M."/>
            <person name="Lechner B.E."/>
            <person name="Liimatainen K."/>
            <person name="Lipzen A."/>
            <person name="Lukacs Z."/>
            <person name="Mihaltcheva S."/>
            <person name="Morgado L.N."/>
            <person name="Niskanen T."/>
            <person name="Noordeloos M.E."/>
            <person name="Ohm R.A."/>
            <person name="Ortiz-Santana B."/>
            <person name="Ovrebo C."/>
            <person name="Racz N."/>
            <person name="Riley R."/>
            <person name="Savchenko A."/>
            <person name="Shiryaev A."/>
            <person name="Soop K."/>
            <person name="Spirin V."/>
            <person name="Szebenyi C."/>
            <person name="Tomsovsky M."/>
            <person name="Tulloss R.E."/>
            <person name="Uehling J."/>
            <person name="Grigoriev I.V."/>
            <person name="Vagvolgyi C."/>
            <person name="Papp T."/>
            <person name="Martin F.M."/>
            <person name="Miettinen O."/>
            <person name="Hibbett D.S."/>
            <person name="Nagy L.G."/>
        </authorList>
    </citation>
    <scope>NUCLEOTIDE SEQUENCE [LARGE SCALE GENOMIC DNA]</scope>
    <source>
        <strain evidence="2 3">CBS 962.96</strain>
    </source>
</reference>
<proteinExistence type="predicted"/>
<name>A0A4S8KST8_DENBC</name>
<dbReference type="AlphaFoldDB" id="A0A4S8KST8"/>
<evidence type="ECO:0000313" key="3">
    <source>
        <dbReference type="Proteomes" id="UP000297245"/>
    </source>
</evidence>
<feature type="compositionally biased region" description="Basic residues" evidence="1">
    <location>
        <begin position="100"/>
        <end position="111"/>
    </location>
</feature>
<protein>
    <submittedName>
        <fullName evidence="2">Uncharacterized protein</fullName>
    </submittedName>
</protein>
<feature type="compositionally biased region" description="Basic and acidic residues" evidence="1">
    <location>
        <begin position="133"/>
        <end position="150"/>
    </location>
</feature>